<keyword evidence="2" id="KW-1185">Reference proteome</keyword>
<protein>
    <submittedName>
        <fullName evidence="1">Uncharacterized protein</fullName>
    </submittedName>
</protein>
<dbReference type="Proteomes" id="UP000605392">
    <property type="component" value="Unassembled WGS sequence"/>
</dbReference>
<evidence type="ECO:0000313" key="2">
    <source>
        <dbReference type="Proteomes" id="UP000605392"/>
    </source>
</evidence>
<gene>
    <name evidence="1" type="ORF">GCM10011375_40540</name>
</gene>
<sequence>MKIPSQTFAWLFGLGLVSGCQSSDQQAAGTEAPAAAPAAAATSSQANSSAPLPTTALDVRPAVEQLLPPEGYLETVSAKTLKVEPIAVALPPLWGSLEPGAPRTAPGYRISYEAVIQWVPKGYGSGKVPATMTLYAPNGKDSLARYNLGGMNYNIPGQEKYTVSEIEPNKPVTVRGVLYAFAGQNNQNKPALVVYPYRNKGGVADPSKMTFLSLPQ</sequence>
<organism evidence="1 2">
    <name type="scientific">Hymenobacter qilianensis</name>
    <dbReference type="NCBI Taxonomy" id="1385715"/>
    <lineage>
        <taxon>Bacteria</taxon>
        <taxon>Pseudomonadati</taxon>
        <taxon>Bacteroidota</taxon>
        <taxon>Cytophagia</taxon>
        <taxon>Cytophagales</taxon>
        <taxon>Hymenobacteraceae</taxon>
        <taxon>Hymenobacter</taxon>
    </lineage>
</organism>
<accession>A0ACB5PXD3</accession>
<name>A0ACB5PXD3_9BACT</name>
<reference evidence="1 2" key="1">
    <citation type="journal article" date="2019" name="Int. J. Syst. Evol. Microbiol.">
        <title>The Global Catalogue of Microorganisms (GCM) 10K type strain sequencing project: providing services to taxonomists for standard genome sequencing and annotation.</title>
        <authorList>
            <consortium name="The Broad Institute Genomics Platform"/>
            <consortium name="The Broad Institute Genome Sequencing Center for Infectious Disease"/>
            <person name="Wu L."/>
            <person name="Ma J."/>
        </authorList>
    </citation>
    <scope>NUCLEOTIDE SEQUENCE [LARGE SCALE GENOMIC DNA]</scope>
    <source>
        <strain evidence="1 2">CGMCC 1.12720</strain>
    </source>
</reference>
<comment type="caution">
    <text evidence="1">The sequence shown here is derived from an EMBL/GenBank/DDBJ whole genome shotgun (WGS) entry which is preliminary data.</text>
</comment>
<evidence type="ECO:0000313" key="1">
    <source>
        <dbReference type="EMBL" id="GGF81461.1"/>
    </source>
</evidence>
<dbReference type="EMBL" id="BMFN01000007">
    <property type="protein sequence ID" value="GGF81461.1"/>
    <property type="molecule type" value="Genomic_DNA"/>
</dbReference>
<proteinExistence type="predicted"/>